<dbReference type="InterPro" id="IPR027417">
    <property type="entry name" value="P-loop_NTPase"/>
</dbReference>
<dbReference type="RefSeq" id="WP_055652913.1">
    <property type="nucleotide sequence ID" value="NZ_CABIXC010000001.1"/>
</dbReference>
<dbReference type="GO" id="GO:0004829">
    <property type="term" value="F:threonine-tRNA ligase activity"/>
    <property type="evidence" value="ECO:0007669"/>
    <property type="project" value="UniProtKB-EC"/>
</dbReference>
<dbReference type="Gene3D" id="3.30.980.10">
    <property type="entry name" value="Threonyl-trna Synthetase, Chain A, domain 2"/>
    <property type="match status" value="1"/>
</dbReference>
<dbReference type="Proteomes" id="UP000095651">
    <property type="component" value="Unassembled WGS sequence"/>
</dbReference>
<sequence>MALVTIGDVTKEYPNGTTYLEIAEEYQPQYEDDILLVRINGKLRELHKKVKFDCRLEFFTGRDQPGIQTYHRSATFLMLKAFYDVVGAEKIEKVTVDFSLGKGYYIEPHGSFALTEELIDRVKARMHEYVEEKIPIMKRSENTDDAIELFHRHRMYDKERLFRYRRVSRVNIYSIGGFEDYYYGYMVQNTGYIKYFDLVLYDDGFMLMLPQKENPKEVPIFEAEKKQKLFQVLKESVKWGERLNVSHVGELNEVIAKGDISRLILIQEALQEKKIAEIAEKVTYERDKKFVMIAGPSSSGKTSFSHRLSIQLKAQGMIPHPIGVDDYFVNRADSPKNPDGSYNYEVLECLDVEQFNKDMMALLAGDTVEMPRYNFKTGMREYHGDMLKLGRDDILVIEGIHCLNDRLSYSLPAESKFRIYVSALTQLNVDEHNRIPTTDCRLLRRMVRDARTRGASAQDTIRMWPTVRRGEEQYIFPFQESADMMFNSATVYELAVLKQYAEPLLFGIPRDSEEYMEAKRLLKFLDYFLGVNSETIPNNSIIREFIGGSCFRV</sequence>
<dbReference type="SUPFAM" id="SSF81271">
    <property type="entry name" value="TGS-like"/>
    <property type="match status" value="1"/>
</dbReference>
<dbReference type="AlphaFoldDB" id="A0A173XYU0"/>
<dbReference type="GO" id="GO:0005524">
    <property type="term" value="F:ATP binding"/>
    <property type="evidence" value="ECO:0007669"/>
    <property type="project" value="InterPro"/>
</dbReference>
<dbReference type="Gene3D" id="3.40.50.300">
    <property type="entry name" value="P-loop containing nucleotide triphosphate hydrolases"/>
    <property type="match status" value="1"/>
</dbReference>
<dbReference type="CDD" id="cd01667">
    <property type="entry name" value="TGS_ThrRS"/>
    <property type="match status" value="1"/>
</dbReference>
<gene>
    <name evidence="2" type="primary">thrS_1</name>
    <name evidence="2" type="ORF">ERS852407_00574</name>
</gene>
<dbReference type="SUPFAM" id="SSF52540">
    <property type="entry name" value="P-loop containing nucleoside triphosphate hydrolases"/>
    <property type="match status" value="1"/>
</dbReference>
<dbReference type="InterPro" id="IPR018163">
    <property type="entry name" value="Thr/Ala-tRNA-synth_IIc_edit"/>
</dbReference>
<dbReference type="InterPro" id="IPR012675">
    <property type="entry name" value="Beta-grasp_dom_sf"/>
</dbReference>
<dbReference type="GO" id="GO:0016301">
    <property type="term" value="F:kinase activity"/>
    <property type="evidence" value="ECO:0007669"/>
    <property type="project" value="InterPro"/>
</dbReference>
<reference evidence="2 3" key="1">
    <citation type="submission" date="2015-09" db="EMBL/GenBank/DDBJ databases">
        <authorList>
            <consortium name="Pathogen Informatics"/>
        </authorList>
    </citation>
    <scope>NUCLEOTIDE SEQUENCE [LARGE SCALE GENOMIC DNA]</scope>
    <source>
        <strain evidence="2 3">2789STDY5608850</strain>
    </source>
</reference>
<dbReference type="CDD" id="cd02028">
    <property type="entry name" value="UMPK_like"/>
    <property type="match status" value="1"/>
</dbReference>
<evidence type="ECO:0000259" key="1">
    <source>
        <dbReference type="PROSITE" id="PS51880"/>
    </source>
</evidence>
<dbReference type="SUPFAM" id="SSF55186">
    <property type="entry name" value="ThrRS/AlaRS common domain"/>
    <property type="match status" value="1"/>
</dbReference>
<protein>
    <submittedName>
        <fullName evidence="2">AAA ATPase</fullName>
        <ecNumber evidence="2">6.1.1.3</ecNumber>
    </submittedName>
</protein>
<evidence type="ECO:0000313" key="2">
    <source>
        <dbReference type="EMBL" id="CUN56440.1"/>
    </source>
</evidence>
<organism evidence="2 3">
    <name type="scientific">Hungatella hathewayi</name>
    <dbReference type="NCBI Taxonomy" id="154046"/>
    <lineage>
        <taxon>Bacteria</taxon>
        <taxon>Bacillati</taxon>
        <taxon>Bacillota</taxon>
        <taxon>Clostridia</taxon>
        <taxon>Lachnospirales</taxon>
        <taxon>Lachnospiraceae</taxon>
        <taxon>Hungatella</taxon>
    </lineage>
</organism>
<name>A0A173XYU0_9FIRM</name>
<dbReference type="EC" id="6.1.1.3" evidence="2"/>
<dbReference type="Pfam" id="PF00485">
    <property type="entry name" value="PRK"/>
    <property type="match status" value="1"/>
</dbReference>
<dbReference type="InterPro" id="IPR004095">
    <property type="entry name" value="TGS"/>
</dbReference>
<dbReference type="InterPro" id="IPR006083">
    <property type="entry name" value="PRK/URK"/>
</dbReference>
<accession>A0A173XYU0</accession>
<proteinExistence type="predicted"/>
<dbReference type="PANTHER" id="PTHR10285">
    <property type="entry name" value="URIDINE KINASE"/>
    <property type="match status" value="1"/>
</dbReference>
<dbReference type="PROSITE" id="PS51880">
    <property type="entry name" value="TGS"/>
    <property type="match status" value="1"/>
</dbReference>
<keyword evidence="2" id="KW-0436">Ligase</keyword>
<dbReference type="InterPro" id="IPR012676">
    <property type="entry name" value="TGS-like"/>
</dbReference>
<dbReference type="EMBL" id="CYZE01000001">
    <property type="protein sequence ID" value="CUN56440.1"/>
    <property type="molecule type" value="Genomic_DNA"/>
</dbReference>
<dbReference type="Gene3D" id="3.10.20.30">
    <property type="match status" value="1"/>
</dbReference>
<feature type="domain" description="TGS" evidence="1">
    <location>
        <begin position="1"/>
        <end position="60"/>
    </location>
</feature>
<evidence type="ECO:0000313" key="3">
    <source>
        <dbReference type="Proteomes" id="UP000095651"/>
    </source>
</evidence>